<dbReference type="EMBL" id="JAMTCP010000003">
    <property type="protein sequence ID" value="MCP2257213.1"/>
    <property type="molecule type" value="Genomic_DNA"/>
</dbReference>
<keyword evidence="2" id="KW-1185">Reference proteome</keyword>
<proteinExistence type="predicted"/>
<dbReference type="Gene3D" id="3.40.50.2000">
    <property type="entry name" value="Glycogen Phosphorylase B"/>
    <property type="match status" value="1"/>
</dbReference>
<evidence type="ECO:0008006" key="3">
    <source>
        <dbReference type="Google" id="ProtNLM"/>
    </source>
</evidence>
<accession>A0ABT1HNY2</accession>
<protein>
    <recommendedName>
        <fullName evidence="3">Glycosyltransferase</fullName>
    </recommendedName>
</protein>
<name>A0ABT1HNY2_STRSD</name>
<gene>
    <name evidence="1" type="ORF">LX15_000898</name>
</gene>
<organism evidence="1 2">
    <name type="scientific">Streptoalloteichus tenebrarius (strain ATCC 17920 / DSM 40477 / JCM 4838 / CBS 697.72 / NBRC 16177 / NCIMB 11028 / NRRL B-12390 / A12253. 1 / ISP 5477)</name>
    <name type="common">Streptomyces tenebrarius</name>
    <dbReference type="NCBI Taxonomy" id="1933"/>
    <lineage>
        <taxon>Bacteria</taxon>
        <taxon>Bacillati</taxon>
        <taxon>Actinomycetota</taxon>
        <taxon>Actinomycetes</taxon>
        <taxon>Pseudonocardiales</taxon>
        <taxon>Pseudonocardiaceae</taxon>
        <taxon>Streptoalloteichus</taxon>
    </lineage>
</organism>
<dbReference type="Proteomes" id="UP001205311">
    <property type="component" value="Unassembled WGS sequence"/>
</dbReference>
<evidence type="ECO:0000313" key="1">
    <source>
        <dbReference type="EMBL" id="MCP2257213.1"/>
    </source>
</evidence>
<dbReference type="RefSeq" id="WP_253668182.1">
    <property type="nucleotide sequence ID" value="NZ_JAMTCP010000003.1"/>
</dbReference>
<sequence>MARILLASLPFAGHVGAMTAVTEELARRGHEVVAHIGAKYQRRFVAAGATWLPWTRATDFDDSDLAATFPRVGNGKGVRGGRANIEDVLVGTGAGQAADVLDEARREPFDLIVTDHLAFGGALAAKVLGAPWASVAVAPLTMTSRDLPPPGIPLPPARGRLGRTRDAVLPAPGCPWSWRPARWTSRRWPAGSPGPERG</sequence>
<evidence type="ECO:0000313" key="2">
    <source>
        <dbReference type="Proteomes" id="UP001205311"/>
    </source>
</evidence>
<reference evidence="1 2" key="1">
    <citation type="submission" date="2022-06" db="EMBL/GenBank/DDBJ databases">
        <title>Genomic Encyclopedia of Archaeal and Bacterial Type Strains, Phase II (KMG-II): from individual species to whole genera.</title>
        <authorList>
            <person name="Goeker M."/>
        </authorList>
    </citation>
    <scope>NUCLEOTIDE SEQUENCE [LARGE SCALE GENOMIC DNA]</scope>
    <source>
        <strain evidence="1 2">DSM 40477</strain>
    </source>
</reference>
<dbReference type="SUPFAM" id="SSF53756">
    <property type="entry name" value="UDP-Glycosyltransferase/glycogen phosphorylase"/>
    <property type="match status" value="1"/>
</dbReference>
<comment type="caution">
    <text evidence="1">The sequence shown here is derived from an EMBL/GenBank/DDBJ whole genome shotgun (WGS) entry which is preliminary data.</text>
</comment>